<evidence type="ECO:0000256" key="1">
    <source>
        <dbReference type="SAM" id="MobiDB-lite"/>
    </source>
</evidence>
<sequence>MPSPQVLASSAFAAPQPSLEGPCHPPSTAPLPPSPHPSLCFESEGLHCLQPPISIKPKARGSREGQRLPGWSMGWGWVPSQGACSSHCGLCSRCSPASSLLYSKQQLSSNKGFQMLCGRHEGCGHSSSLGGVGRDL</sequence>
<feature type="compositionally biased region" description="Pro residues" evidence="1">
    <location>
        <begin position="23"/>
        <end position="35"/>
    </location>
</feature>
<accession>A0ABN8ZB51</accession>
<name>A0ABN8ZB51_RANTA</name>
<feature type="region of interest" description="Disordered" evidence="1">
    <location>
        <begin position="1"/>
        <end position="35"/>
    </location>
</feature>
<dbReference type="Proteomes" id="UP001176941">
    <property type="component" value="Chromosome 3"/>
</dbReference>
<protein>
    <submittedName>
        <fullName evidence="2">Uncharacterized protein</fullName>
    </submittedName>
</protein>
<gene>
    <name evidence="2" type="ORF">MRATA1EN1_LOCUS18780</name>
</gene>
<organism evidence="2 3">
    <name type="scientific">Rangifer tarandus platyrhynchus</name>
    <name type="common">Svalbard reindeer</name>
    <dbReference type="NCBI Taxonomy" id="3082113"/>
    <lineage>
        <taxon>Eukaryota</taxon>
        <taxon>Metazoa</taxon>
        <taxon>Chordata</taxon>
        <taxon>Craniata</taxon>
        <taxon>Vertebrata</taxon>
        <taxon>Euteleostomi</taxon>
        <taxon>Mammalia</taxon>
        <taxon>Eutheria</taxon>
        <taxon>Laurasiatheria</taxon>
        <taxon>Artiodactyla</taxon>
        <taxon>Ruminantia</taxon>
        <taxon>Pecora</taxon>
        <taxon>Cervidae</taxon>
        <taxon>Odocoileinae</taxon>
        <taxon>Rangifer</taxon>
    </lineage>
</organism>
<dbReference type="EMBL" id="OX459939">
    <property type="protein sequence ID" value="CAI9169818.1"/>
    <property type="molecule type" value="Genomic_DNA"/>
</dbReference>
<keyword evidence="3" id="KW-1185">Reference proteome</keyword>
<reference evidence="2" key="1">
    <citation type="submission" date="2023-04" db="EMBL/GenBank/DDBJ databases">
        <authorList>
            <consortium name="ELIXIR-Norway"/>
        </authorList>
    </citation>
    <scope>NUCLEOTIDE SEQUENCE [LARGE SCALE GENOMIC DNA]</scope>
</reference>
<proteinExistence type="predicted"/>
<evidence type="ECO:0000313" key="2">
    <source>
        <dbReference type="EMBL" id="CAI9169818.1"/>
    </source>
</evidence>
<evidence type="ECO:0000313" key="3">
    <source>
        <dbReference type="Proteomes" id="UP001176941"/>
    </source>
</evidence>